<protein>
    <submittedName>
        <fullName evidence="2">Uncharacterized protein</fullName>
    </submittedName>
</protein>
<feature type="region of interest" description="Disordered" evidence="1">
    <location>
        <begin position="335"/>
        <end position="366"/>
    </location>
</feature>
<dbReference type="Proteomes" id="UP000314294">
    <property type="component" value="Unassembled WGS sequence"/>
</dbReference>
<keyword evidence="3" id="KW-1185">Reference proteome</keyword>
<gene>
    <name evidence="2" type="ORF">EYF80_012623</name>
</gene>
<accession>A0A4Z2II85</accession>
<feature type="compositionally biased region" description="Basic and acidic residues" evidence="1">
    <location>
        <begin position="1"/>
        <end position="15"/>
    </location>
</feature>
<name>A0A4Z2II85_9TELE</name>
<sequence length="366" mass="39403">MWELSLERIHEEESKGSFADPRQNQMEGGRGGSVGTGPGRGGSGERGAGTDRGRGTGNQGRPSADGPRGTGVVGSASGSWGFDDSWTSEVDASDGSWGSEVCGSDSSWTSGFCSSADSWTSGFCRLLDLRDPHLRRLEEDSVELGPRGTCEVFNVVKQVQPDRKGSPARASRHREGGGANEAMALEAGGTQKQVGPMRKKARVSVLRVLTQLLPAMSPFRARSHKMLRVGCGGLCRELHILQKYSNAPTRQHRRANNCPAVVPKPKTREPVSDGALTACIGEWRGDGEVKGQDDIKPPPILIIPSPASSHLPPTPMSEGIYDLSPRRLVGRVEKREKGEWSAIDTRAERGDIFRTSDRRGQNDGSH</sequence>
<comment type="caution">
    <text evidence="2">The sequence shown here is derived from an EMBL/GenBank/DDBJ whole genome shotgun (WGS) entry which is preliminary data.</text>
</comment>
<feature type="compositionally biased region" description="Gly residues" evidence="1">
    <location>
        <begin position="28"/>
        <end position="47"/>
    </location>
</feature>
<evidence type="ECO:0000313" key="2">
    <source>
        <dbReference type="EMBL" id="TNN77154.1"/>
    </source>
</evidence>
<proteinExistence type="predicted"/>
<evidence type="ECO:0000313" key="3">
    <source>
        <dbReference type="Proteomes" id="UP000314294"/>
    </source>
</evidence>
<evidence type="ECO:0000256" key="1">
    <source>
        <dbReference type="SAM" id="MobiDB-lite"/>
    </source>
</evidence>
<organism evidence="2 3">
    <name type="scientific">Liparis tanakae</name>
    <name type="common">Tanaka's snailfish</name>
    <dbReference type="NCBI Taxonomy" id="230148"/>
    <lineage>
        <taxon>Eukaryota</taxon>
        <taxon>Metazoa</taxon>
        <taxon>Chordata</taxon>
        <taxon>Craniata</taxon>
        <taxon>Vertebrata</taxon>
        <taxon>Euteleostomi</taxon>
        <taxon>Actinopterygii</taxon>
        <taxon>Neopterygii</taxon>
        <taxon>Teleostei</taxon>
        <taxon>Neoteleostei</taxon>
        <taxon>Acanthomorphata</taxon>
        <taxon>Eupercaria</taxon>
        <taxon>Perciformes</taxon>
        <taxon>Cottioidei</taxon>
        <taxon>Cottales</taxon>
        <taxon>Liparidae</taxon>
        <taxon>Liparis</taxon>
    </lineage>
</organism>
<feature type="region of interest" description="Disordered" evidence="1">
    <location>
        <begin position="159"/>
        <end position="181"/>
    </location>
</feature>
<dbReference type="AlphaFoldDB" id="A0A4Z2II85"/>
<dbReference type="EMBL" id="SRLO01000086">
    <property type="protein sequence ID" value="TNN77154.1"/>
    <property type="molecule type" value="Genomic_DNA"/>
</dbReference>
<feature type="region of interest" description="Disordered" evidence="1">
    <location>
        <begin position="1"/>
        <end position="101"/>
    </location>
</feature>
<reference evidence="2 3" key="1">
    <citation type="submission" date="2019-03" db="EMBL/GenBank/DDBJ databases">
        <title>First draft genome of Liparis tanakae, snailfish: a comprehensive survey of snailfish specific genes.</title>
        <authorList>
            <person name="Kim W."/>
            <person name="Song I."/>
            <person name="Jeong J.-H."/>
            <person name="Kim D."/>
            <person name="Kim S."/>
            <person name="Ryu S."/>
            <person name="Song J.Y."/>
            <person name="Lee S.K."/>
        </authorList>
    </citation>
    <scope>NUCLEOTIDE SEQUENCE [LARGE SCALE GENOMIC DNA]</scope>
    <source>
        <tissue evidence="2">Muscle</tissue>
    </source>
</reference>